<sequence>NSNDEKNKYLGIVSHDLRSPLSTVQMYCDFILDSMEHNKDNPYHGEWPIPFW</sequence>
<feature type="non-terminal residue" evidence="1">
    <location>
        <position position="1"/>
    </location>
</feature>
<reference evidence="1 2" key="1">
    <citation type="journal article" date="2015" name="Nature">
        <title>rRNA introns, odd ribosomes, and small enigmatic genomes across a large radiation of phyla.</title>
        <authorList>
            <person name="Brown C.T."/>
            <person name="Hug L.A."/>
            <person name="Thomas B.C."/>
            <person name="Sharon I."/>
            <person name="Castelle C.J."/>
            <person name="Singh A."/>
            <person name="Wilkins M.J."/>
            <person name="Williams K.H."/>
            <person name="Banfield J.F."/>
        </authorList>
    </citation>
    <scope>NUCLEOTIDE SEQUENCE [LARGE SCALE GENOMIC DNA]</scope>
</reference>
<proteinExistence type="predicted"/>
<accession>A0A0G2A173</accession>
<dbReference type="Proteomes" id="UP000034290">
    <property type="component" value="Unassembled WGS sequence"/>
</dbReference>
<dbReference type="AlphaFoldDB" id="A0A0G2A173"/>
<dbReference type="SUPFAM" id="SSF47384">
    <property type="entry name" value="Homodimeric domain of signal transducing histidine kinase"/>
    <property type="match status" value="1"/>
</dbReference>
<protein>
    <submittedName>
        <fullName evidence="1">Uncharacterized protein</fullName>
    </submittedName>
</protein>
<name>A0A0G2A173_9BACT</name>
<dbReference type="InterPro" id="IPR036097">
    <property type="entry name" value="HisK_dim/P_sf"/>
</dbReference>
<evidence type="ECO:0000313" key="1">
    <source>
        <dbReference type="EMBL" id="KKW34542.1"/>
    </source>
</evidence>
<dbReference type="CDD" id="cd00082">
    <property type="entry name" value="HisKA"/>
    <property type="match status" value="1"/>
</dbReference>
<comment type="caution">
    <text evidence="1">The sequence shown here is derived from an EMBL/GenBank/DDBJ whole genome shotgun (WGS) entry which is preliminary data.</text>
</comment>
<organism evidence="1 2">
    <name type="scientific">Candidatus Giovannonibacteria bacterium GW2011_GWA2_53_7</name>
    <dbReference type="NCBI Taxonomy" id="1618650"/>
    <lineage>
        <taxon>Bacteria</taxon>
        <taxon>Candidatus Giovannoniibacteriota</taxon>
    </lineage>
</organism>
<dbReference type="EMBL" id="LCRM01000070">
    <property type="protein sequence ID" value="KKW34542.1"/>
    <property type="molecule type" value="Genomic_DNA"/>
</dbReference>
<dbReference type="InterPro" id="IPR003661">
    <property type="entry name" value="HisK_dim/P_dom"/>
</dbReference>
<dbReference type="Gene3D" id="1.10.287.130">
    <property type="match status" value="1"/>
</dbReference>
<dbReference type="GO" id="GO:0000155">
    <property type="term" value="F:phosphorelay sensor kinase activity"/>
    <property type="evidence" value="ECO:0007669"/>
    <property type="project" value="InterPro"/>
</dbReference>
<gene>
    <name evidence="1" type="ORF">UY81_C0070G0001</name>
</gene>
<evidence type="ECO:0000313" key="2">
    <source>
        <dbReference type="Proteomes" id="UP000034290"/>
    </source>
</evidence>